<name>A0A5E4QU40_9NEOP</name>
<dbReference type="Proteomes" id="UP000324832">
    <property type="component" value="Unassembled WGS sequence"/>
</dbReference>
<organism evidence="1 2">
    <name type="scientific">Leptidea sinapis</name>
    <dbReference type="NCBI Taxonomy" id="189913"/>
    <lineage>
        <taxon>Eukaryota</taxon>
        <taxon>Metazoa</taxon>
        <taxon>Ecdysozoa</taxon>
        <taxon>Arthropoda</taxon>
        <taxon>Hexapoda</taxon>
        <taxon>Insecta</taxon>
        <taxon>Pterygota</taxon>
        <taxon>Neoptera</taxon>
        <taxon>Endopterygota</taxon>
        <taxon>Lepidoptera</taxon>
        <taxon>Glossata</taxon>
        <taxon>Ditrysia</taxon>
        <taxon>Papilionoidea</taxon>
        <taxon>Pieridae</taxon>
        <taxon>Dismorphiinae</taxon>
        <taxon>Leptidea</taxon>
    </lineage>
</organism>
<dbReference type="PANTHER" id="PTHR47510">
    <property type="entry name" value="REVERSE TRANSCRIPTASE DOMAIN-CONTAINING PROTEIN"/>
    <property type="match status" value="1"/>
</dbReference>
<evidence type="ECO:0008006" key="3">
    <source>
        <dbReference type="Google" id="ProtNLM"/>
    </source>
</evidence>
<protein>
    <recommendedName>
        <fullName evidence="3">Reverse transcriptase domain-containing protein</fullName>
    </recommendedName>
</protein>
<dbReference type="AlphaFoldDB" id="A0A5E4QU40"/>
<keyword evidence="2" id="KW-1185">Reference proteome</keyword>
<reference evidence="1 2" key="1">
    <citation type="submission" date="2017-07" db="EMBL/GenBank/DDBJ databases">
        <authorList>
            <person name="Talla V."/>
            <person name="Backstrom N."/>
        </authorList>
    </citation>
    <scope>NUCLEOTIDE SEQUENCE [LARGE SCALE GENOMIC DNA]</scope>
</reference>
<proteinExistence type="predicted"/>
<accession>A0A5E4QU40</accession>
<evidence type="ECO:0000313" key="2">
    <source>
        <dbReference type="Proteomes" id="UP000324832"/>
    </source>
</evidence>
<sequence>MKNSNKSNTLINLMLKYNFLQHINQPNRVTKTSSTCLDLIFTNFKDEHQIYVHDYGFSDHKGTIYQKKGLKYNETNKIIIRKRIYNENNINLFKSELDYKKYNKLLKQAVILSKKIDKFRRMARSNNITKSMWQIVRDSTNKNKIKPRSNITLNIHNKLTSKPQQIANAFNTYFASVGGAACAGHSTDQSTAGCPVYNPVENSMFLRLVEPREIYDIIRSLKNKNSCGIDEVPPSFLRKCAKELTLPLYLLINQSFTDGVFPDLLKKCIIRPVYRKKEEKRTQEIIVP</sequence>
<gene>
    <name evidence="1" type="ORF">LSINAPIS_LOCUS11089</name>
</gene>
<dbReference type="EMBL" id="FZQP02004756">
    <property type="protein sequence ID" value="VVD00460.1"/>
    <property type="molecule type" value="Genomic_DNA"/>
</dbReference>
<dbReference type="PANTHER" id="PTHR47510:SF3">
    <property type="entry name" value="ENDO_EXONUCLEASE_PHOSPHATASE DOMAIN-CONTAINING PROTEIN"/>
    <property type="match status" value="1"/>
</dbReference>
<evidence type="ECO:0000313" key="1">
    <source>
        <dbReference type="EMBL" id="VVD00460.1"/>
    </source>
</evidence>